<feature type="transmembrane region" description="Helical" evidence="1">
    <location>
        <begin position="183"/>
        <end position="206"/>
    </location>
</feature>
<reference evidence="2 3" key="1">
    <citation type="submission" date="2023-07" db="EMBL/GenBank/DDBJ databases">
        <title>Genomic Encyclopedia of Type Strains, Phase IV (KMG-IV): sequencing the most valuable type-strain genomes for metagenomic binning, comparative biology and taxonomic classification.</title>
        <authorList>
            <person name="Goeker M."/>
        </authorList>
    </citation>
    <scope>NUCLEOTIDE SEQUENCE [LARGE SCALE GENOMIC DNA]</scope>
    <source>
        <strain evidence="2 3">DSM 17740</strain>
    </source>
</reference>
<evidence type="ECO:0000256" key="1">
    <source>
        <dbReference type="SAM" id="Phobius"/>
    </source>
</evidence>
<feature type="transmembrane region" description="Helical" evidence="1">
    <location>
        <begin position="9"/>
        <end position="26"/>
    </location>
</feature>
<name>A0ABU0CPE8_9BACI</name>
<keyword evidence="1" id="KW-0472">Membrane</keyword>
<feature type="transmembrane region" description="Helical" evidence="1">
    <location>
        <begin position="226"/>
        <end position="247"/>
    </location>
</feature>
<dbReference type="RefSeq" id="WP_307336389.1">
    <property type="nucleotide sequence ID" value="NZ_JAUSUQ010000003.1"/>
</dbReference>
<keyword evidence="3" id="KW-1185">Reference proteome</keyword>
<feature type="transmembrane region" description="Helical" evidence="1">
    <location>
        <begin position="367"/>
        <end position="391"/>
    </location>
</feature>
<dbReference type="Proteomes" id="UP001232445">
    <property type="component" value="Unassembled WGS sequence"/>
</dbReference>
<gene>
    <name evidence="2" type="ORF">J2S00_001074</name>
</gene>
<protein>
    <recommendedName>
        <fullName evidence="4">Citrate transporter-like domain-containing protein</fullName>
    </recommendedName>
</protein>
<keyword evidence="1" id="KW-1133">Transmembrane helix</keyword>
<feature type="transmembrane region" description="Helical" evidence="1">
    <location>
        <begin position="333"/>
        <end position="355"/>
    </location>
</feature>
<evidence type="ECO:0008006" key="4">
    <source>
        <dbReference type="Google" id="ProtNLM"/>
    </source>
</evidence>
<dbReference type="EMBL" id="JAUSUQ010000003">
    <property type="protein sequence ID" value="MDQ0338290.1"/>
    <property type="molecule type" value="Genomic_DNA"/>
</dbReference>
<accession>A0ABU0CPE8</accession>
<feature type="transmembrane region" description="Helical" evidence="1">
    <location>
        <begin position="105"/>
        <end position="131"/>
    </location>
</feature>
<keyword evidence="1" id="KW-0812">Transmembrane</keyword>
<comment type="caution">
    <text evidence="2">The sequence shown here is derived from an EMBL/GenBank/DDBJ whole genome shotgun (WGS) entry which is preliminary data.</text>
</comment>
<organism evidence="2 3">
    <name type="scientific">Caldalkalibacillus uzonensis</name>
    <dbReference type="NCBI Taxonomy" id="353224"/>
    <lineage>
        <taxon>Bacteria</taxon>
        <taxon>Bacillati</taxon>
        <taxon>Bacillota</taxon>
        <taxon>Bacilli</taxon>
        <taxon>Bacillales</taxon>
        <taxon>Bacillaceae</taxon>
        <taxon>Caldalkalibacillus</taxon>
    </lineage>
</organism>
<evidence type="ECO:0000313" key="3">
    <source>
        <dbReference type="Proteomes" id="UP001232445"/>
    </source>
</evidence>
<sequence>MNTFVQNAALEYVTGLLALLALVMAFRQAERLFQVSSVIFCAAGSGLFLSNGGTLHELPLLLTSFAVILVLFYVLPFINSMIITGRYDQSVSKLLKAHVQHFGQLYGRGLSASFLLGSFLNIAMLPLVYGVLTKHLRSLPERLAHLFISSSMLRGYALCLAWSPMEVLVAITVDITGTGYLTFLPWLLLIALTLLVIDGGLGYLRFRAWRIHDHMEQTREKLDWSVYRRIGLLMCYLALFIVCVTVVKQLFQLNFLLSVSLVIVPFSFVWAFMIGRLRTFFIYSLKQWRERVSTLHSYVLLFLSMGLFIGALRDSQWIDYLQAPFIFLAGQPIFLFVTIQVMFLGLALIGFHPLVTMGLVGEMVQPLLMWMNPVSIGLVLITSSLATVMAGPFNVSVILTGNLLKENPYKIMVWNLTFAFLFGGTGSIVAWALL</sequence>
<feature type="transmembrane region" description="Helical" evidence="1">
    <location>
        <begin position="253"/>
        <end position="274"/>
    </location>
</feature>
<evidence type="ECO:0000313" key="2">
    <source>
        <dbReference type="EMBL" id="MDQ0338290.1"/>
    </source>
</evidence>
<feature type="transmembrane region" description="Helical" evidence="1">
    <location>
        <begin position="61"/>
        <end position="85"/>
    </location>
</feature>
<feature type="transmembrane region" description="Helical" evidence="1">
    <location>
        <begin position="32"/>
        <end position="49"/>
    </location>
</feature>
<proteinExistence type="predicted"/>
<feature type="transmembrane region" description="Helical" evidence="1">
    <location>
        <begin position="295"/>
        <end position="313"/>
    </location>
</feature>
<feature type="transmembrane region" description="Helical" evidence="1">
    <location>
        <begin position="411"/>
        <end position="433"/>
    </location>
</feature>